<evidence type="ECO:0000256" key="1">
    <source>
        <dbReference type="SAM" id="MobiDB-lite"/>
    </source>
</evidence>
<reference evidence="3 4" key="1">
    <citation type="submission" date="2023-02" db="EMBL/GenBank/DDBJ databases">
        <title>LHISI_Scaffold_Assembly.</title>
        <authorList>
            <person name="Stuart O.P."/>
            <person name="Cleave R."/>
            <person name="Magrath M.J.L."/>
            <person name="Mikheyev A.S."/>
        </authorList>
    </citation>
    <scope>NUCLEOTIDE SEQUENCE [LARGE SCALE GENOMIC DNA]</scope>
    <source>
        <strain evidence="3">Daus_M_001</strain>
        <tissue evidence="3">Leg muscle</tissue>
    </source>
</reference>
<accession>A0ABQ9HRV7</accession>
<evidence type="ECO:0000313" key="4">
    <source>
        <dbReference type="Proteomes" id="UP001159363"/>
    </source>
</evidence>
<proteinExistence type="predicted"/>
<organism evidence="3 4">
    <name type="scientific">Dryococelus australis</name>
    <dbReference type="NCBI Taxonomy" id="614101"/>
    <lineage>
        <taxon>Eukaryota</taxon>
        <taxon>Metazoa</taxon>
        <taxon>Ecdysozoa</taxon>
        <taxon>Arthropoda</taxon>
        <taxon>Hexapoda</taxon>
        <taxon>Insecta</taxon>
        <taxon>Pterygota</taxon>
        <taxon>Neoptera</taxon>
        <taxon>Polyneoptera</taxon>
        <taxon>Phasmatodea</taxon>
        <taxon>Verophasmatodea</taxon>
        <taxon>Anareolatae</taxon>
        <taxon>Phasmatidae</taxon>
        <taxon>Eurycanthinae</taxon>
        <taxon>Dryococelus</taxon>
    </lineage>
</organism>
<name>A0ABQ9HRV7_9NEOP</name>
<feature type="region of interest" description="Disordered" evidence="1">
    <location>
        <begin position="69"/>
        <end position="88"/>
    </location>
</feature>
<comment type="caution">
    <text evidence="3">The sequence shown here is derived from an EMBL/GenBank/DDBJ whole genome shotgun (WGS) entry which is preliminary data.</text>
</comment>
<gene>
    <name evidence="3" type="ORF">PR048_013331</name>
</gene>
<keyword evidence="4" id="KW-1185">Reference proteome</keyword>
<evidence type="ECO:0000259" key="2">
    <source>
        <dbReference type="Pfam" id="PF09607"/>
    </source>
</evidence>
<dbReference type="Proteomes" id="UP001159363">
    <property type="component" value="Chromosome X"/>
</dbReference>
<evidence type="ECO:0000313" key="3">
    <source>
        <dbReference type="EMBL" id="KAJ8887116.1"/>
    </source>
</evidence>
<dbReference type="Pfam" id="PF09607">
    <property type="entry name" value="BrkDBD"/>
    <property type="match status" value="1"/>
</dbReference>
<sequence length="127" mass="14769">MNMVEKQSTTQKIMLQGLWRSHNANFNITVAHYIIQTNNCQAALKYGVGEGNIHNWRADLNCLKNANKRKFPRNKGTSNEHHSRKTKLKDANFTGHRLKTQEIAREQNIPRMSFEVSVGWCVRLMHH</sequence>
<feature type="domain" description="Brinker DNA-binding" evidence="2">
    <location>
        <begin position="17"/>
        <end position="66"/>
    </location>
</feature>
<dbReference type="EMBL" id="JARBHB010000004">
    <property type="protein sequence ID" value="KAJ8887116.1"/>
    <property type="molecule type" value="Genomic_DNA"/>
</dbReference>
<dbReference type="InterPro" id="IPR018586">
    <property type="entry name" value="Brinker_DNA-bd"/>
</dbReference>
<protein>
    <recommendedName>
        <fullName evidence="2">Brinker DNA-binding domain-containing protein</fullName>
    </recommendedName>
</protein>